<dbReference type="Proteomes" id="UP001310248">
    <property type="component" value="Unassembled WGS sequence"/>
</dbReference>
<dbReference type="EMBL" id="JAYDYW010000011">
    <property type="protein sequence ID" value="MEE1675035.1"/>
    <property type="molecule type" value="Genomic_DNA"/>
</dbReference>
<evidence type="ECO:0000313" key="3">
    <source>
        <dbReference type="Proteomes" id="UP001310248"/>
    </source>
</evidence>
<dbReference type="RefSeq" id="WP_329776032.1">
    <property type="nucleotide sequence ID" value="NZ_JAYDYW010000011.1"/>
</dbReference>
<proteinExistence type="predicted"/>
<dbReference type="Gene3D" id="2.40.50.660">
    <property type="match status" value="1"/>
</dbReference>
<name>A0ABU7G6X7_9ALTE</name>
<reference evidence="3" key="1">
    <citation type="submission" date="2023-07" db="EMBL/GenBank/DDBJ databases">
        <title>Draft genome sequence of Agarivorans aestuarii strain ZMCS4, a CAZymes producing bacteria isolated from the marine brown algae Clodostephus spongiosus.</title>
        <authorList>
            <person name="Lorente B."/>
            <person name="Cabral C."/>
            <person name="Frias J."/>
            <person name="Faria J."/>
            <person name="Toubarro D."/>
        </authorList>
    </citation>
    <scope>NUCLEOTIDE SEQUENCE [LARGE SCALE GENOMIC DNA]</scope>
    <source>
        <strain evidence="3">ZMCS4</strain>
    </source>
</reference>
<keyword evidence="3" id="KW-1185">Reference proteome</keyword>
<keyword evidence="1" id="KW-0812">Transmembrane</keyword>
<feature type="transmembrane region" description="Helical" evidence="1">
    <location>
        <begin position="6"/>
        <end position="21"/>
    </location>
</feature>
<protein>
    <submittedName>
        <fullName evidence="2">DUF2500 family protein</fullName>
    </submittedName>
</protein>
<reference evidence="2 3" key="2">
    <citation type="submission" date="2023-12" db="EMBL/GenBank/DDBJ databases">
        <authorList>
            <consortium name="Cladostephus spongiosus"/>
            <person name="Lorente B."/>
            <person name="Cabral C."/>
            <person name="Frias J."/>
            <person name="Faria J."/>
            <person name="Toubarro D."/>
        </authorList>
    </citation>
    <scope>NUCLEOTIDE SEQUENCE [LARGE SCALE GENOMIC DNA]</scope>
    <source>
        <strain evidence="2 3">ZMCS4</strain>
    </source>
</reference>
<accession>A0ABU7G6X7</accession>
<dbReference type="InterPro" id="IPR019635">
    <property type="entry name" value="DUF2500"/>
</dbReference>
<gene>
    <name evidence="2" type="ORF">SNR37_000357</name>
</gene>
<keyword evidence="1" id="KW-0472">Membrane</keyword>
<organism evidence="2 3">
    <name type="scientific">Agarivorans aestuarii</name>
    <dbReference type="NCBI Taxonomy" id="1563703"/>
    <lineage>
        <taxon>Bacteria</taxon>
        <taxon>Pseudomonadati</taxon>
        <taxon>Pseudomonadota</taxon>
        <taxon>Gammaproteobacteria</taxon>
        <taxon>Alteromonadales</taxon>
        <taxon>Alteromonadaceae</taxon>
        <taxon>Agarivorans</taxon>
    </lineage>
</organism>
<evidence type="ECO:0000256" key="1">
    <source>
        <dbReference type="SAM" id="Phobius"/>
    </source>
</evidence>
<evidence type="ECO:0000313" key="2">
    <source>
        <dbReference type="EMBL" id="MEE1675035.1"/>
    </source>
</evidence>
<sequence length="122" mass="14566">MPWWWFLVMLIIVGMVVYQLWRNVQQRRWDSAQPLHSLWVTVSKREEIPITRPGKENEDRHKRYRYFIEFTPLEGGESRRFQIKRKQFQDLTQDLTGELTIQGSRLVSFEAGEPPADSSEGQ</sequence>
<dbReference type="Pfam" id="PF10694">
    <property type="entry name" value="DUF2500"/>
    <property type="match status" value="1"/>
</dbReference>
<keyword evidence="1" id="KW-1133">Transmembrane helix</keyword>
<comment type="caution">
    <text evidence="2">The sequence shown here is derived from an EMBL/GenBank/DDBJ whole genome shotgun (WGS) entry which is preliminary data.</text>
</comment>